<evidence type="ECO:0000313" key="1">
    <source>
        <dbReference type="EMBL" id="SHG84708.1"/>
    </source>
</evidence>
<dbReference type="Proteomes" id="UP000184520">
    <property type="component" value="Unassembled WGS sequence"/>
</dbReference>
<dbReference type="STRING" id="634436.SAMN05216361_3081"/>
<dbReference type="OrthoDB" id="8454348at2"/>
<sequence>MSKFTSFSRHLDKDWLDQTLYWVAKGVDNSTLNQSIENMLTNTVKTPENRRKARNLLVSIWGPDKNPGSRDFDETALSLYRKTEQSELVLQWGKLVARKPFFADIARFIGRYSRLNPSFQYAQVKKRMCELYGDTESTARSTRAVLKTMQELGALLKDEAGVITIAPSILINDADTINWLLKGVLEADEQTSRALDEALHDPIWFPFQFGFNANHIDSKWFELHQQGNNLYLFLKQDVQ</sequence>
<name>A0A1M5N578_9ALTE</name>
<reference evidence="2" key="1">
    <citation type="submission" date="2016-11" db="EMBL/GenBank/DDBJ databases">
        <authorList>
            <person name="Varghese N."/>
            <person name="Submissions S."/>
        </authorList>
    </citation>
    <scope>NUCLEOTIDE SEQUENCE [LARGE SCALE GENOMIC DNA]</scope>
    <source>
        <strain evidence="2">CGMCC 1.8995</strain>
    </source>
</reference>
<dbReference type="AlphaFoldDB" id="A0A1M5N578"/>
<dbReference type="EMBL" id="FQWD01000005">
    <property type="protein sequence ID" value="SHG84708.1"/>
    <property type="molecule type" value="Genomic_DNA"/>
</dbReference>
<organism evidence="1 2">
    <name type="scientific">Marisediminitalea aggregata</name>
    <dbReference type="NCBI Taxonomy" id="634436"/>
    <lineage>
        <taxon>Bacteria</taxon>
        <taxon>Pseudomonadati</taxon>
        <taxon>Pseudomonadota</taxon>
        <taxon>Gammaproteobacteria</taxon>
        <taxon>Alteromonadales</taxon>
        <taxon>Alteromonadaceae</taxon>
        <taxon>Marisediminitalea</taxon>
    </lineage>
</organism>
<dbReference type="RefSeq" id="WP_073324025.1">
    <property type="nucleotide sequence ID" value="NZ_FQWD01000005.1"/>
</dbReference>
<proteinExistence type="predicted"/>
<accession>A0A1M5N578</accession>
<evidence type="ECO:0000313" key="2">
    <source>
        <dbReference type="Proteomes" id="UP000184520"/>
    </source>
</evidence>
<protein>
    <submittedName>
        <fullName evidence="1">Uncharacterized protein</fullName>
    </submittedName>
</protein>
<keyword evidence="2" id="KW-1185">Reference proteome</keyword>
<gene>
    <name evidence="1" type="ORF">SAMN05216361_3081</name>
</gene>